<dbReference type="GO" id="GO:0045048">
    <property type="term" value="P:protein insertion into ER membrane"/>
    <property type="evidence" value="ECO:0007669"/>
    <property type="project" value="InterPro"/>
</dbReference>
<evidence type="ECO:0000256" key="1">
    <source>
        <dbReference type="ARBA" id="ARBA00005351"/>
    </source>
</evidence>
<dbReference type="Pfam" id="PF04190">
    <property type="entry name" value="GET4"/>
    <property type="match status" value="1"/>
</dbReference>
<dbReference type="KEGG" id="pti:PHATRDRAFT_44343"/>
<dbReference type="InParanoid" id="B7FTS5"/>
<dbReference type="Proteomes" id="UP000000759">
    <property type="component" value="Chromosome 4"/>
</dbReference>
<dbReference type="PANTHER" id="PTHR12875:SF0">
    <property type="entry name" value="GOLGI TO ER TRAFFIC PROTEIN 4 HOMOLOG"/>
    <property type="match status" value="1"/>
</dbReference>
<dbReference type="Gene3D" id="1.25.40.10">
    <property type="entry name" value="Tetratricopeptide repeat domain"/>
    <property type="match status" value="1"/>
</dbReference>
<dbReference type="OMA" id="ENMMGMM"/>
<dbReference type="STRING" id="556484.B7FTS5"/>
<dbReference type="InterPro" id="IPR007317">
    <property type="entry name" value="GET4"/>
</dbReference>
<dbReference type="GeneID" id="7197824"/>
<sequence length="386" mass="42939">MSAAAARRRKQLAARASAENQDLVAQQLEKILAQEADMDEATAYEALQLAQSQVRKKVNRAEFASACDLAYSTSLNLLKKNRVSVASQLLALLVQVLRETHTEETETWIARLVELQEAHSQAMEASSGSMPDQEANRLHRLQCDWLRACASWSSDLGTVKYGHNQLQQMLGEQCWKLSLMETDEEEVMDLKCDAVQHMVCAEQPNMIVTWLETLPAPTDEETAQGHTCPPALRDALLTRALLLCCALENLRDANILIKAFIEKVENRDVKELSASYTNKEDGKAPSHVIFGSMLLRVCEKDSRTGPLFSWLLRSFKRELDRLHKPQVALGYTTKIGKSYFNIQPPPSMLNMVENMMGMMGGGGMGGGMNPAMMQAAMAQMQQGGMM</sequence>
<reference evidence="2 3" key="1">
    <citation type="journal article" date="2008" name="Nature">
        <title>The Phaeodactylum genome reveals the evolutionary history of diatom genomes.</title>
        <authorList>
            <person name="Bowler C."/>
            <person name="Allen A.E."/>
            <person name="Badger J.H."/>
            <person name="Grimwood J."/>
            <person name="Jabbari K."/>
            <person name="Kuo A."/>
            <person name="Maheswari U."/>
            <person name="Martens C."/>
            <person name="Maumus F."/>
            <person name="Otillar R.P."/>
            <person name="Rayko E."/>
            <person name="Salamov A."/>
            <person name="Vandepoele K."/>
            <person name="Beszteri B."/>
            <person name="Gruber A."/>
            <person name="Heijde M."/>
            <person name="Katinka M."/>
            <person name="Mock T."/>
            <person name="Valentin K."/>
            <person name="Verret F."/>
            <person name="Berges J.A."/>
            <person name="Brownlee C."/>
            <person name="Cadoret J.P."/>
            <person name="Chiovitti A."/>
            <person name="Choi C.J."/>
            <person name="Coesel S."/>
            <person name="De Martino A."/>
            <person name="Detter J.C."/>
            <person name="Durkin C."/>
            <person name="Falciatore A."/>
            <person name="Fournet J."/>
            <person name="Haruta M."/>
            <person name="Huysman M.J."/>
            <person name="Jenkins B.D."/>
            <person name="Jiroutova K."/>
            <person name="Jorgensen R.E."/>
            <person name="Joubert Y."/>
            <person name="Kaplan A."/>
            <person name="Kroger N."/>
            <person name="Kroth P.G."/>
            <person name="La Roche J."/>
            <person name="Lindquist E."/>
            <person name="Lommer M."/>
            <person name="Martin-Jezequel V."/>
            <person name="Lopez P.J."/>
            <person name="Lucas S."/>
            <person name="Mangogna M."/>
            <person name="McGinnis K."/>
            <person name="Medlin L.K."/>
            <person name="Montsant A."/>
            <person name="Oudot-Le Secq M.P."/>
            <person name="Napoli C."/>
            <person name="Obornik M."/>
            <person name="Parker M.S."/>
            <person name="Petit J.L."/>
            <person name="Porcel B.M."/>
            <person name="Poulsen N."/>
            <person name="Robison M."/>
            <person name="Rychlewski L."/>
            <person name="Rynearson T.A."/>
            <person name="Schmutz J."/>
            <person name="Shapiro H."/>
            <person name="Siaut M."/>
            <person name="Stanley M."/>
            <person name="Sussman M.R."/>
            <person name="Taylor A.R."/>
            <person name="Vardi A."/>
            <person name="von Dassow P."/>
            <person name="Vyverman W."/>
            <person name="Willis A."/>
            <person name="Wyrwicz L.S."/>
            <person name="Rokhsar D.S."/>
            <person name="Weissenbach J."/>
            <person name="Armbrust E.V."/>
            <person name="Green B.R."/>
            <person name="Van de Peer Y."/>
            <person name="Grigoriev I.V."/>
        </authorList>
    </citation>
    <scope>NUCLEOTIDE SEQUENCE [LARGE SCALE GENOMIC DNA]</scope>
    <source>
        <strain evidence="2 3">CCAP 1055/1</strain>
    </source>
</reference>
<dbReference type="HOGENOM" id="CLU_716613_0_0_1"/>
<name>B7FTS5_PHATC</name>
<protein>
    <submittedName>
        <fullName evidence="2">Uncharacterized protein</fullName>
    </submittedName>
</protein>
<dbReference type="AlphaFoldDB" id="B7FTS5"/>
<dbReference type="OrthoDB" id="10252405at2759"/>
<dbReference type="PANTHER" id="PTHR12875">
    <property type="entry name" value="GOLGI TO ER TRAFFIC PROTEIN 4 HOMOLOG"/>
    <property type="match status" value="1"/>
</dbReference>
<dbReference type="eggNOG" id="ENOG502SKIY">
    <property type="taxonomic scope" value="Eukaryota"/>
</dbReference>
<dbReference type="PaxDb" id="2850-Phatr44343"/>
<gene>
    <name evidence="2" type="ORF">PHATRDRAFT_44343</name>
</gene>
<dbReference type="GO" id="GO:0005829">
    <property type="term" value="C:cytosol"/>
    <property type="evidence" value="ECO:0007669"/>
    <property type="project" value="TreeGrafter"/>
</dbReference>
<dbReference type="InterPro" id="IPR011990">
    <property type="entry name" value="TPR-like_helical_dom_sf"/>
</dbReference>
<reference evidence="3" key="2">
    <citation type="submission" date="2008-08" db="EMBL/GenBank/DDBJ databases">
        <authorList>
            <consortium name="Diatom Consortium"/>
            <person name="Grigoriev I."/>
            <person name="Grimwood J."/>
            <person name="Kuo A."/>
            <person name="Otillar R.P."/>
            <person name="Salamov A."/>
            <person name="Detter J.C."/>
            <person name="Lindquist E."/>
            <person name="Shapiro H."/>
            <person name="Lucas S."/>
            <person name="Glavina del Rio T."/>
            <person name="Pitluck S."/>
            <person name="Rokhsar D."/>
            <person name="Bowler C."/>
        </authorList>
    </citation>
    <scope>GENOME REANNOTATION</scope>
    <source>
        <strain evidence="3">CCAP 1055/1</strain>
    </source>
</reference>
<keyword evidence="3" id="KW-1185">Reference proteome</keyword>
<dbReference type="EMBL" id="CM000607">
    <property type="protein sequence ID" value="EEC49864.1"/>
    <property type="molecule type" value="Genomic_DNA"/>
</dbReference>
<organism evidence="2 3">
    <name type="scientific">Phaeodactylum tricornutum (strain CCAP 1055/1)</name>
    <dbReference type="NCBI Taxonomy" id="556484"/>
    <lineage>
        <taxon>Eukaryota</taxon>
        <taxon>Sar</taxon>
        <taxon>Stramenopiles</taxon>
        <taxon>Ochrophyta</taxon>
        <taxon>Bacillariophyta</taxon>
        <taxon>Bacillariophyceae</taxon>
        <taxon>Bacillariophycidae</taxon>
        <taxon>Naviculales</taxon>
        <taxon>Phaeodactylaceae</taxon>
        <taxon>Phaeodactylum</taxon>
    </lineage>
</organism>
<evidence type="ECO:0000313" key="2">
    <source>
        <dbReference type="EMBL" id="EEC49864.1"/>
    </source>
</evidence>
<accession>B7FTS5</accession>
<evidence type="ECO:0000313" key="3">
    <source>
        <dbReference type="Proteomes" id="UP000000759"/>
    </source>
</evidence>
<comment type="similarity">
    <text evidence="1">Belongs to the GET4 family.</text>
</comment>
<dbReference type="RefSeq" id="XP_002178199.1">
    <property type="nucleotide sequence ID" value="XM_002178163.1"/>
</dbReference>
<proteinExistence type="inferred from homology"/>